<name>A0ABT2FEF2_9NEIS</name>
<dbReference type="Pfam" id="PF05159">
    <property type="entry name" value="Capsule_synth"/>
    <property type="match status" value="1"/>
</dbReference>
<evidence type="ECO:0000313" key="2">
    <source>
        <dbReference type="Proteomes" id="UP001166947"/>
    </source>
</evidence>
<comment type="caution">
    <text evidence="1">The sequence shown here is derived from an EMBL/GenBank/DDBJ whole genome shotgun (WGS) entry which is preliminary data.</text>
</comment>
<sequence>MGKIYTKSNLEALALQSKRLLLLQGPIGSFFKDFSKWLTDEHAKTVFKLNFNYGDEYFYPEDIPNTFAYRDTYQAFPNMLAAFITEHKIDTIVCFGDTRPYHQIAKQIATAQGLDFWAFEEGYFRPFYITLEKSGVNAFSPLPRCATFFQTQLSSLPQTVYQQPPVIKGGFVPMAKCAIRYYWAANRRSKLYPHYIHHRMMDMPVYIRSWALSGLKRLLYVLKDYQFARAVKNGRYGKFYILPLQVFNDSQVRVHSDFSSVRNFLLHVLASFATHAPEDTNLIIKHHPMDRGFTDYRKDIQQFIKQHPKLKKRIFYVHDTSLPTLLRHGIGMVTLNSTSGLSALIHNMPVKVIGRCSYDIAGITCQNSLAQFWKQPTPPNPELFHAYRMYHLNTTQIHGNFYSKVNLPEIANNRYIAIHPIETGHSYMSAHTRSDVYSPLSSGQSFQNSNHLPVSAYYSLCNHKHQ</sequence>
<accession>A0ABT2FEF2</accession>
<keyword evidence="2" id="KW-1185">Reference proteome</keyword>
<dbReference type="InterPro" id="IPR007833">
    <property type="entry name" value="Capsule_polysaccharide_synth"/>
</dbReference>
<organism evidence="1 2">
    <name type="scientific">Neisseria montereyensis</name>
    <dbReference type="NCBI Taxonomy" id="2973938"/>
    <lineage>
        <taxon>Bacteria</taxon>
        <taxon>Pseudomonadati</taxon>
        <taxon>Pseudomonadota</taxon>
        <taxon>Betaproteobacteria</taxon>
        <taxon>Neisseriales</taxon>
        <taxon>Neisseriaceae</taxon>
        <taxon>Neisseria</taxon>
    </lineage>
</organism>
<dbReference type="RefSeq" id="WP_259292292.1">
    <property type="nucleotide sequence ID" value="NZ_JANUXW010000010.1"/>
</dbReference>
<dbReference type="EMBL" id="JANUXW010000010">
    <property type="protein sequence ID" value="MCS4534533.1"/>
    <property type="molecule type" value="Genomic_DNA"/>
</dbReference>
<protein>
    <submittedName>
        <fullName evidence="1">Capsule biosynthesis protein</fullName>
    </submittedName>
</protein>
<dbReference type="Proteomes" id="UP001166947">
    <property type="component" value="Unassembled WGS sequence"/>
</dbReference>
<proteinExistence type="predicted"/>
<gene>
    <name evidence="1" type="ORF">NXS09_09545</name>
</gene>
<dbReference type="CDD" id="cd16441">
    <property type="entry name" value="beta_Kdo_transferase_KpsS"/>
    <property type="match status" value="1"/>
</dbReference>
<evidence type="ECO:0000313" key="1">
    <source>
        <dbReference type="EMBL" id="MCS4534533.1"/>
    </source>
</evidence>
<reference evidence="1" key="2">
    <citation type="journal article" date="2023" name="Curr. Microbiol.">
        <title>Neisseria montereyensis sp. nov., Isolated from Oropharynx of California Sea Lion (Zalophus californianus): Genomic, Phylogenetic, and Phenotypic Study.</title>
        <authorList>
            <person name="Volokhov D.V."/>
            <person name="Zagorodnyaya T.A."/>
            <person name="Furtak V.A."/>
            <person name="Nattanmai G."/>
            <person name="Randall L."/>
            <person name="Jose S."/>
            <person name="Gao Y."/>
            <person name="Gulland F.M."/>
            <person name="Eisenberg T."/>
            <person name="Delmonte P."/>
            <person name="Blom J."/>
            <person name="Mitchell K.K."/>
        </authorList>
    </citation>
    <scope>NUCLEOTIDE SEQUENCE</scope>
    <source>
        <strain evidence="1">CSL10203-ORH2</strain>
    </source>
</reference>
<reference evidence="1" key="1">
    <citation type="submission" date="2022-08" db="EMBL/GenBank/DDBJ databases">
        <authorList>
            <person name="Volokhov D.V."/>
            <person name="Furtak V.A."/>
            <person name="Zagorodnyaya T.A."/>
        </authorList>
    </citation>
    <scope>NUCLEOTIDE SEQUENCE</scope>
    <source>
        <strain evidence="1">CSL10203-ORH2</strain>
    </source>
</reference>